<dbReference type="EMBL" id="AWFF01000034">
    <property type="protein sequence ID" value="KCZ54760.1"/>
    <property type="molecule type" value="Genomic_DNA"/>
</dbReference>
<dbReference type="STRING" id="1280946.HY29_13255"/>
<organism evidence="1 2">
    <name type="scientific">Hyphomonas beringensis</name>
    <dbReference type="NCBI Taxonomy" id="1280946"/>
    <lineage>
        <taxon>Bacteria</taxon>
        <taxon>Pseudomonadati</taxon>
        <taxon>Pseudomonadota</taxon>
        <taxon>Alphaproteobacteria</taxon>
        <taxon>Hyphomonadales</taxon>
        <taxon>Hyphomonadaceae</taxon>
        <taxon>Hyphomonas</taxon>
    </lineage>
</organism>
<reference evidence="1 2" key="1">
    <citation type="journal article" date="2014" name="Antonie Van Leeuwenhoek">
        <title>Hyphomonas beringensis sp. nov. and Hyphomonas chukchiensis sp. nov., isolated from surface seawater of the Bering Sea and Chukchi Sea.</title>
        <authorList>
            <person name="Li C."/>
            <person name="Lai Q."/>
            <person name="Li G."/>
            <person name="Dong C."/>
            <person name="Wang J."/>
            <person name="Liao Y."/>
            <person name="Shao Z."/>
        </authorList>
    </citation>
    <scope>NUCLEOTIDE SEQUENCE [LARGE SCALE GENOMIC DNA]</scope>
    <source>
        <strain evidence="1 2">25B14_1</strain>
    </source>
</reference>
<name>A0A062UF81_9PROT</name>
<accession>A0A062UF81</accession>
<dbReference type="Proteomes" id="UP000027037">
    <property type="component" value="Unassembled WGS sequence"/>
</dbReference>
<comment type="caution">
    <text evidence="1">The sequence shown here is derived from an EMBL/GenBank/DDBJ whole genome shotgun (WGS) entry which is preliminary data.</text>
</comment>
<gene>
    <name evidence="1" type="ORF">HY29_13255</name>
</gene>
<dbReference type="AlphaFoldDB" id="A0A062UF81"/>
<keyword evidence="2" id="KW-1185">Reference proteome</keyword>
<evidence type="ECO:0000313" key="1">
    <source>
        <dbReference type="EMBL" id="KCZ54760.1"/>
    </source>
</evidence>
<sequence>MGVPFFMIAGFERCDAFLSRNVKQPANDDGLFQVGGGRT</sequence>
<proteinExistence type="predicted"/>
<protein>
    <submittedName>
        <fullName evidence="1">Uncharacterized protein</fullName>
    </submittedName>
</protein>
<evidence type="ECO:0000313" key="2">
    <source>
        <dbReference type="Proteomes" id="UP000027037"/>
    </source>
</evidence>